<sequence>MVEEIKIQNLTITKAYMTYLFPFSFLEKERVKFIENIENHQFNFFKLDNNKLQDLYYGKGIKVSHKELDQYFLPYIEDKLFPFSTNERGFLRYSKEIRDSYVYEVNGNKLDFIINSIDIILCPYGIGLITIRTEMDKQQVSLTNVLDFMSHFRVLEAKIEEEKGGKIIHENGTYNSTSELILDYLCHNLKPFIIRNKKLEGYYGSLPYFEDERMFASAFFIADENQTITNDQLFRMGQLDGRDSTGQDFISANNLKYIERYIEKRLYDRWAPSTYIITSEHTQTTISMKRNHELENEISHFMGIHYYNLWLHYYYKIMLLKLSFEHSEVSWSKDKEYVEELIEQISKFDSRYYFKHVSVRMEGKELTNILKETFSINTLFEEVKNTVDDLNQAQEKQRDKRQNMLLFMLTVFTVISGIYGMNLIIEDWKGKTDWSKVSGYSFFEWISLLTALIGISLSILLLAWEGIKGIRNIYRKRKRNSFK</sequence>
<dbReference type="RefSeq" id="WP_336498214.1">
    <property type="nucleotide sequence ID" value="NZ_JBAWSY010000010.1"/>
</dbReference>
<keyword evidence="2" id="KW-0472">Membrane</keyword>
<keyword evidence="2" id="KW-1133">Transmembrane helix</keyword>
<keyword evidence="2" id="KW-0812">Transmembrane</keyword>
<dbReference type="Proteomes" id="UP001364890">
    <property type="component" value="Unassembled WGS sequence"/>
</dbReference>
<reference evidence="3 4" key="1">
    <citation type="submission" date="2024-01" db="EMBL/GenBank/DDBJ databases">
        <title>Seven novel Bacillus-like species.</title>
        <authorList>
            <person name="Liu G."/>
        </authorList>
    </citation>
    <scope>NUCLEOTIDE SEQUENCE [LARGE SCALE GENOMIC DNA]</scope>
    <source>
        <strain evidence="3 4">FJAT-51614</strain>
    </source>
</reference>
<evidence type="ECO:0008006" key="5">
    <source>
        <dbReference type="Google" id="ProtNLM"/>
    </source>
</evidence>
<feature type="transmembrane region" description="Helical" evidence="2">
    <location>
        <begin position="404"/>
        <end position="425"/>
    </location>
</feature>
<gene>
    <name evidence="3" type="ORF">WAX74_13540</name>
</gene>
<organism evidence="3 4">
    <name type="scientific">Psychrobacillus mangrovi</name>
    <dbReference type="NCBI Taxonomy" id="3117745"/>
    <lineage>
        <taxon>Bacteria</taxon>
        <taxon>Bacillati</taxon>
        <taxon>Bacillota</taxon>
        <taxon>Bacilli</taxon>
        <taxon>Bacillales</taxon>
        <taxon>Bacillaceae</taxon>
        <taxon>Psychrobacillus</taxon>
    </lineage>
</organism>
<protein>
    <recommendedName>
        <fullName evidence="5">Group-specific protein</fullName>
    </recommendedName>
</protein>
<keyword evidence="4" id="KW-1185">Reference proteome</keyword>
<evidence type="ECO:0000313" key="4">
    <source>
        <dbReference type="Proteomes" id="UP001364890"/>
    </source>
</evidence>
<proteinExistence type="predicted"/>
<name>A0ABU8F6L5_9BACI</name>
<keyword evidence="1" id="KW-0175">Coiled coil</keyword>
<dbReference type="EMBL" id="JBAWSY010000010">
    <property type="protein sequence ID" value="MEI4770653.1"/>
    <property type="molecule type" value="Genomic_DNA"/>
</dbReference>
<evidence type="ECO:0000256" key="2">
    <source>
        <dbReference type="SAM" id="Phobius"/>
    </source>
</evidence>
<evidence type="ECO:0000313" key="3">
    <source>
        <dbReference type="EMBL" id="MEI4770653.1"/>
    </source>
</evidence>
<feature type="coiled-coil region" evidence="1">
    <location>
        <begin position="376"/>
        <end position="403"/>
    </location>
</feature>
<comment type="caution">
    <text evidence="3">The sequence shown here is derived from an EMBL/GenBank/DDBJ whole genome shotgun (WGS) entry which is preliminary data.</text>
</comment>
<evidence type="ECO:0000256" key="1">
    <source>
        <dbReference type="SAM" id="Coils"/>
    </source>
</evidence>
<accession>A0ABU8F6L5</accession>
<feature type="transmembrane region" description="Helical" evidence="2">
    <location>
        <begin position="445"/>
        <end position="467"/>
    </location>
</feature>